<evidence type="ECO:0000256" key="2">
    <source>
        <dbReference type="ARBA" id="ARBA00022692"/>
    </source>
</evidence>
<feature type="transmembrane region" description="Helical" evidence="5">
    <location>
        <begin position="173"/>
        <end position="192"/>
    </location>
</feature>
<feature type="transmembrane region" description="Helical" evidence="5">
    <location>
        <begin position="253"/>
        <end position="276"/>
    </location>
</feature>
<dbReference type="InterPro" id="IPR005828">
    <property type="entry name" value="MFS_sugar_transport-like"/>
</dbReference>
<keyword evidence="2 5" id="KW-0812">Transmembrane</keyword>
<dbReference type="GO" id="GO:0046943">
    <property type="term" value="F:carboxylic acid transmembrane transporter activity"/>
    <property type="evidence" value="ECO:0007669"/>
    <property type="project" value="TreeGrafter"/>
</dbReference>
<dbReference type="SUPFAM" id="SSF103473">
    <property type="entry name" value="MFS general substrate transporter"/>
    <property type="match status" value="1"/>
</dbReference>
<dbReference type="Pfam" id="PF00083">
    <property type="entry name" value="Sugar_tr"/>
    <property type="match status" value="1"/>
</dbReference>
<dbReference type="GO" id="GO:0005886">
    <property type="term" value="C:plasma membrane"/>
    <property type="evidence" value="ECO:0007669"/>
    <property type="project" value="TreeGrafter"/>
</dbReference>
<evidence type="ECO:0000313" key="7">
    <source>
        <dbReference type="EMBL" id="SDS21027.1"/>
    </source>
</evidence>
<dbReference type="InterPro" id="IPR005829">
    <property type="entry name" value="Sugar_transporter_CS"/>
</dbReference>
<feature type="transmembrane region" description="Helical" evidence="5">
    <location>
        <begin position="318"/>
        <end position="334"/>
    </location>
</feature>
<sequence length="469" mass="50512">MFEILDRRTSLTGNQLKILAAAIIGDALEFFDYFLIGFVLAFLIGPWKLTFGQSATVLMSSGIGAIIGAYSWGWLADRVGRRKVFIGTVLNFSIATGLLYFTPDNGWVYLSVMRFFVGLGVGGLYCVDLPLVQEFMPSSKRGWVGGLVTCVIPLGTGLGAVLGASVGSGDWRLLFAIGVLPAVLVLLVRLWVPESPRWLCRQGRYEEARKSLAWALQMDPSALPMPTAADAGPIIKSNWLDLFKYPRSLLVSWLGNAGAQTGVYGITLWVPSLFVLLLKVTPQEAAKMMILLTVFGFVGRISFAYFSELMGRRNAGGLLGFGAGVLTIVAGYNYDTTIMGVSAFWLILAVGYFFADGGFAIVGPYGAEVWPSHLRTSGMGSAYGFGGIGKIIGPVGLALIVGSGNYLKPDVPLPQIPLAFIYLGCWFLMAGAVYYFFGLETRGKSIEQIDRELAETAGLSTAATAVRRA</sequence>
<feature type="transmembrane region" description="Helical" evidence="5">
    <location>
        <begin position="143"/>
        <end position="167"/>
    </location>
</feature>
<dbReference type="EMBL" id="LT629750">
    <property type="protein sequence ID" value="SDS21027.1"/>
    <property type="molecule type" value="Genomic_DNA"/>
</dbReference>
<dbReference type="PANTHER" id="PTHR23508">
    <property type="entry name" value="CARBOXYLIC ACID TRANSPORTER PROTEIN HOMOLOG"/>
    <property type="match status" value="1"/>
</dbReference>
<feature type="transmembrane region" description="Helical" evidence="5">
    <location>
        <begin position="21"/>
        <end position="45"/>
    </location>
</feature>
<evidence type="ECO:0000256" key="3">
    <source>
        <dbReference type="ARBA" id="ARBA00022989"/>
    </source>
</evidence>
<feature type="domain" description="Major facilitator superfamily (MFS) profile" evidence="6">
    <location>
        <begin position="18"/>
        <end position="442"/>
    </location>
</feature>
<feature type="transmembrane region" description="Helical" evidence="5">
    <location>
        <begin position="382"/>
        <end position="404"/>
    </location>
</feature>
<evidence type="ECO:0000256" key="5">
    <source>
        <dbReference type="SAM" id="Phobius"/>
    </source>
</evidence>
<keyword evidence="3 5" id="KW-1133">Transmembrane helix</keyword>
<keyword evidence="4 5" id="KW-0472">Membrane</keyword>
<dbReference type="PANTHER" id="PTHR23508:SF10">
    <property type="entry name" value="CARBOXYLIC ACID TRANSPORTER PROTEIN HOMOLOG"/>
    <property type="match status" value="1"/>
</dbReference>
<accession>A0A1H1QCL8</accession>
<comment type="subcellular location">
    <subcellularLocation>
        <location evidence="1">Membrane</location>
        <topology evidence="1">Multi-pass membrane protein</topology>
    </subcellularLocation>
</comment>
<dbReference type="InterPro" id="IPR020846">
    <property type="entry name" value="MFS_dom"/>
</dbReference>
<evidence type="ECO:0000256" key="4">
    <source>
        <dbReference type="ARBA" id="ARBA00023136"/>
    </source>
</evidence>
<feature type="transmembrane region" description="Helical" evidence="5">
    <location>
        <begin position="416"/>
        <end position="437"/>
    </location>
</feature>
<name>A0A1H1QCL8_9BRAD</name>
<dbReference type="AlphaFoldDB" id="A0A1H1QCL8"/>
<feature type="transmembrane region" description="Helical" evidence="5">
    <location>
        <begin position="107"/>
        <end position="131"/>
    </location>
</feature>
<dbReference type="InterPro" id="IPR036259">
    <property type="entry name" value="MFS_trans_sf"/>
</dbReference>
<dbReference type="Proteomes" id="UP000243904">
    <property type="component" value="Chromosome I"/>
</dbReference>
<proteinExistence type="predicted"/>
<organism evidence="7 8">
    <name type="scientific">Bradyrhizobium canariense</name>
    <dbReference type="NCBI Taxonomy" id="255045"/>
    <lineage>
        <taxon>Bacteria</taxon>
        <taxon>Pseudomonadati</taxon>
        <taxon>Pseudomonadota</taxon>
        <taxon>Alphaproteobacteria</taxon>
        <taxon>Hyphomicrobiales</taxon>
        <taxon>Nitrobacteraceae</taxon>
        <taxon>Bradyrhizobium</taxon>
    </lineage>
</organism>
<dbReference type="PROSITE" id="PS00217">
    <property type="entry name" value="SUGAR_TRANSPORT_2"/>
    <property type="match status" value="1"/>
</dbReference>
<reference evidence="8" key="1">
    <citation type="submission" date="2016-10" db="EMBL/GenBank/DDBJ databases">
        <authorList>
            <person name="Varghese N."/>
            <person name="Submissions S."/>
        </authorList>
    </citation>
    <scope>NUCLEOTIDE SEQUENCE [LARGE SCALE GENOMIC DNA]</scope>
    <source>
        <strain evidence="8">GAS369</strain>
    </source>
</reference>
<protein>
    <submittedName>
        <fullName evidence="7">MFS transporter, putative metabolite:H+ symporter</fullName>
    </submittedName>
</protein>
<feature type="transmembrane region" description="Helical" evidence="5">
    <location>
        <begin position="84"/>
        <end position="101"/>
    </location>
</feature>
<dbReference type="PROSITE" id="PS50850">
    <property type="entry name" value="MFS"/>
    <property type="match status" value="1"/>
</dbReference>
<feature type="transmembrane region" description="Helical" evidence="5">
    <location>
        <begin position="51"/>
        <end position="72"/>
    </location>
</feature>
<dbReference type="CDD" id="cd17316">
    <property type="entry name" value="MFS_SV2_like"/>
    <property type="match status" value="1"/>
</dbReference>
<evidence type="ECO:0000259" key="6">
    <source>
        <dbReference type="PROSITE" id="PS50850"/>
    </source>
</evidence>
<feature type="transmembrane region" description="Helical" evidence="5">
    <location>
        <begin position="288"/>
        <end position="306"/>
    </location>
</feature>
<gene>
    <name evidence="7" type="ORF">SAMN05444158_1348</name>
</gene>
<dbReference type="Gene3D" id="1.20.1250.20">
    <property type="entry name" value="MFS general substrate transporter like domains"/>
    <property type="match status" value="1"/>
</dbReference>
<evidence type="ECO:0000256" key="1">
    <source>
        <dbReference type="ARBA" id="ARBA00004141"/>
    </source>
</evidence>
<feature type="transmembrane region" description="Helical" evidence="5">
    <location>
        <begin position="340"/>
        <end position="362"/>
    </location>
</feature>
<keyword evidence="8" id="KW-1185">Reference proteome</keyword>
<evidence type="ECO:0000313" key="8">
    <source>
        <dbReference type="Proteomes" id="UP000243904"/>
    </source>
</evidence>
<dbReference type="RefSeq" id="WP_146686696.1">
    <property type="nucleotide sequence ID" value="NZ_LT629750.1"/>
</dbReference>